<feature type="transmembrane region" description="Helical" evidence="6">
    <location>
        <begin position="119"/>
        <end position="140"/>
    </location>
</feature>
<proteinExistence type="predicted"/>
<reference evidence="7 8" key="1">
    <citation type="submission" date="2017-03" db="EMBL/GenBank/DDBJ databases">
        <title>Genome of the blue death feigning beetle - Asbolus verrucosus.</title>
        <authorList>
            <person name="Rider S.D."/>
        </authorList>
    </citation>
    <scope>NUCLEOTIDE SEQUENCE [LARGE SCALE GENOMIC DNA]</scope>
    <source>
        <strain evidence="7">Butters</strain>
        <tissue evidence="7">Head and leg muscle</tissue>
    </source>
</reference>
<evidence type="ECO:0000256" key="3">
    <source>
        <dbReference type="ARBA" id="ARBA00022692"/>
    </source>
</evidence>
<dbReference type="EMBL" id="QDEB01061359">
    <property type="protein sequence ID" value="RZC36494.1"/>
    <property type="molecule type" value="Genomic_DNA"/>
</dbReference>
<dbReference type="OrthoDB" id="66620at2759"/>
<protein>
    <submittedName>
        <fullName evidence="7">Coagulase domain containing protein</fullName>
    </submittedName>
</protein>
<dbReference type="InterPro" id="IPR050352">
    <property type="entry name" value="ABCG_transporters"/>
</dbReference>
<keyword evidence="2" id="KW-0813">Transport</keyword>
<keyword evidence="3 6" id="KW-0812">Transmembrane</keyword>
<dbReference type="Proteomes" id="UP000292052">
    <property type="component" value="Unassembled WGS sequence"/>
</dbReference>
<dbReference type="PANTHER" id="PTHR48041:SF105">
    <property type="entry name" value="FI02074P"/>
    <property type="match status" value="1"/>
</dbReference>
<evidence type="ECO:0000313" key="7">
    <source>
        <dbReference type="EMBL" id="RZC36494.1"/>
    </source>
</evidence>
<feature type="transmembrane region" description="Helical" evidence="6">
    <location>
        <begin position="152"/>
        <end position="174"/>
    </location>
</feature>
<evidence type="ECO:0000256" key="1">
    <source>
        <dbReference type="ARBA" id="ARBA00004141"/>
    </source>
</evidence>
<keyword evidence="8" id="KW-1185">Reference proteome</keyword>
<dbReference type="PANTHER" id="PTHR48041">
    <property type="entry name" value="ABC TRANSPORTER G FAMILY MEMBER 28"/>
    <property type="match status" value="1"/>
</dbReference>
<evidence type="ECO:0000256" key="2">
    <source>
        <dbReference type="ARBA" id="ARBA00022448"/>
    </source>
</evidence>
<evidence type="ECO:0000256" key="4">
    <source>
        <dbReference type="ARBA" id="ARBA00022989"/>
    </source>
</evidence>
<sequence length="183" mass="20756">MANGLCVYNGSPTQLVPFLSAAGYSCPPNYTPADYVIELIHSESSIVNTLKEAIENGKLNVKEISDEENSLETFHGEESCSDENKVTIQKSDLDFSSPFHVQFFLLLSRMMLQMKRNRIILYIQFFYHLLSGLVIAGIFTKIGNDATQIMVLLKYCICCVVFFSYTYTMIPILLCKLYQISML</sequence>
<evidence type="ECO:0000313" key="8">
    <source>
        <dbReference type="Proteomes" id="UP000292052"/>
    </source>
</evidence>
<evidence type="ECO:0000256" key="6">
    <source>
        <dbReference type="SAM" id="Phobius"/>
    </source>
</evidence>
<organism evidence="7 8">
    <name type="scientific">Asbolus verrucosus</name>
    <name type="common">Desert ironclad beetle</name>
    <dbReference type="NCBI Taxonomy" id="1661398"/>
    <lineage>
        <taxon>Eukaryota</taxon>
        <taxon>Metazoa</taxon>
        <taxon>Ecdysozoa</taxon>
        <taxon>Arthropoda</taxon>
        <taxon>Hexapoda</taxon>
        <taxon>Insecta</taxon>
        <taxon>Pterygota</taxon>
        <taxon>Neoptera</taxon>
        <taxon>Endopterygota</taxon>
        <taxon>Coleoptera</taxon>
        <taxon>Polyphaga</taxon>
        <taxon>Cucujiformia</taxon>
        <taxon>Tenebrionidae</taxon>
        <taxon>Pimeliinae</taxon>
        <taxon>Asbolus</taxon>
    </lineage>
</organism>
<evidence type="ECO:0000256" key="5">
    <source>
        <dbReference type="ARBA" id="ARBA00023136"/>
    </source>
</evidence>
<gene>
    <name evidence="7" type="ORF">BDFB_011175</name>
</gene>
<keyword evidence="5 6" id="KW-0472">Membrane</keyword>
<dbReference type="GO" id="GO:0005886">
    <property type="term" value="C:plasma membrane"/>
    <property type="evidence" value="ECO:0007669"/>
    <property type="project" value="TreeGrafter"/>
</dbReference>
<comment type="subcellular location">
    <subcellularLocation>
        <location evidence="1">Membrane</location>
        <topology evidence="1">Multi-pass membrane protein</topology>
    </subcellularLocation>
</comment>
<dbReference type="GO" id="GO:0042626">
    <property type="term" value="F:ATPase-coupled transmembrane transporter activity"/>
    <property type="evidence" value="ECO:0007669"/>
    <property type="project" value="TreeGrafter"/>
</dbReference>
<keyword evidence="4 6" id="KW-1133">Transmembrane helix</keyword>
<dbReference type="AlphaFoldDB" id="A0A482VUQ1"/>
<comment type="caution">
    <text evidence="7">The sequence shown here is derived from an EMBL/GenBank/DDBJ whole genome shotgun (WGS) entry which is preliminary data.</text>
</comment>
<accession>A0A482VUQ1</accession>
<name>A0A482VUQ1_ASBVE</name>